<keyword evidence="4 6" id="KW-0687">Ribonucleoprotein</keyword>
<accession>A0A1G4NVY0</accession>
<evidence type="ECO:0000256" key="1">
    <source>
        <dbReference type="ARBA" id="ARBA00004072"/>
    </source>
</evidence>
<dbReference type="PROSITE" id="PS01108">
    <property type="entry name" value="RIBOSOMAL_L24"/>
    <property type="match status" value="1"/>
</dbReference>
<dbReference type="Gene3D" id="2.30.30.30">
    <property type="match status" value="1"/>
</dbReference>
<name>A0A1G4NVY0_9FLOR</name>
<keyword evidence="9" id="KW-0150">Chloroplast</keyword>
<dbReference type="PANTHER" id="PTHR12903">
    <property type="entry name" value="MITOCHONDRIAL RIBOSOMAL PROTEIN L24"/>
    <property type="match status" value="1"/>
</dbReference>
<geneLocation type="chloroplast" evidence="9"/>
<dbReference type="EMBL" id="LT622870">
    <property type="protein sequence ID" value="SCW22828.1"/>
    <property type="molecule type" value="Genomic_DNA"/>
</dbReference>
<dbReference type="Pfam" id="PF00467">
    <property type="entry name" value="KOW"/>
    <property type="match status" value="1"/>
</dbReference>
<evidence type="ECO:0000256" key="2">
    <source>
        <dbReference type="ARBA" id="ARBA00010618"/>
    </source>
</evidence>
<evidence type="ECO:0000313" key="9">
    <source>
        <dbReference type="EMBL" id="SCW22828.1"/>
    </source>
</evidence>
<dbReference type="Pfam" id="PF17136">
    <property type="entry name" value="ribosomal_L24"/>
    <property type="match status" value="1"/>
</dbReference>
<organism evidence="9">
    <name type="scientific">Liagoropsis maxima</name>
    <dbReference type="NCBI Taxonomy" id="1653392"/>
    <lineage>
        <taxon>Eukaryota</taxon>
        <taxon>Rhodophyta</taxon>
        <taxon>Florideophyceae</taxon>
        <taxon>Nemaliophycidae</taxon>
        <taxon>Nemaliales</taxon>
        <taxon>Liagoraceae</taxon>
        <taxon>Liagoropsis</taxon>
    </lineage>
</organism>
<keyword evidence="9" id="KW-0934">Plastid</keyword>
<comment type="subunit">
    <text evidence="6">Part of the 50S ribosomal subunit.</text>
</comment>
<evidence type="ECO:0000256" key="7">
    <source>
        <dbReference type="RuleBase" id="RU003477"/>
    </source>
</evidence>
<evidence type="ECO:0000256" key="4">
    <source>
        <dbReference type="ARBA" id="ARBA00023274"/>
    </source>
</evidence>
<dbReference type="NCBIfam" id="TIGR01079">
    <property type="entry name" value="rplX_bact"/>
    <property type="match status" value="1"/>
</dbReference>
<gene>
    <name evidence="6 9" type="primary">rpl24</name>
    <name evidence="9" type="ORF">J0256_174</name>
</gene>
<dbReference type="GO" id="GO:0009507">
    <property type="term" value="C:chloroplast"/>
    <property type="evidence" value="ECO:0007669"/>
    <property type="project" value="UniProtKB-SubCell"/>
</dbReference>
<dbReference type="InterPro" id="IPR003256">
    <property type="entry name" value="Ribosomal_uL24"/>
</dbReference>
<dbReference type="GO" id="GO:0019843">
    <property type="term" value="F:rRNA binding"/>
    <property type="evidence" value="ECO:0007669"/>
    <property type="project" value="UniProtKB-UniRule"/>
</dbReference>
<reference evidence="9" key="1">
    <citation type="submission" date="2016-10" db="EMBL/GenBank/DDBJ databases">
        <title>Chloroplast genomes as a tool to resolve red algal phylogenies: a case study in the Nemaliales.</title>
        <authorList>
            <person name="Costa J.F."/>
            <person name="Lin S.M."/>
            <person name="Macaya E.C."/>
            <person name="Fernandez-Garcia C."/>
            <person name="Verbruggen H."/>
        </authorList>
    </citation>
    <scope>NUCLEOTIDE SEQUENCE</scope>
    <source>
        <strain evidence="9">J.0256</strain>
    </source>
</reference>
<dbReference type="GO" id="GO:0003735">
    <property type="term" value="F:structural constituent of ribosome"/>
    <property type="evidence" value="ECO:0007669"/>
    <property type="project" value="InterPro"/>
</dbReference>
<evidence type="ECO:0000256" key="5">
    <source>
        <dbReference type="ARBA" id="ARBA00035282"/>
    </source>
</evidence>
<dbReference type="SUPFAM" id="SSF50104">
    <property type="entry name" value="Translation proteins SH3-like domain"/>
    <property type="match status" value="1"/>
</dbReference>
<dbReference type="InterPro" id="IPR041988">
    <property type="entry name" value="Ribosomal_uL24_KOW"/>
</dbReference>
<evidence type="ECO:0000256" key="6">
    <source>
        <dbReference type="HAMAP-Rule" id="MF_01326"/>
    </source>
</evidence>
<dbReference type="GO" id="GO:1990904">
    <property type="term" value="C:ribonucleoprotein complex"/>
    <property type="evidence" value="ECO:0007669"/>
    <property type="project" value="UniProtKB-KW"/>
</dbReference>
<reference evidence="9" key="2">
    <citation type="submission" date="2016-10" db="EMBL/GenBank/DDBJ databases">
        <authorList>
            <person name="de Groot N.N."/>
        </authorList>
    </citation>
    <scope>NUCLEOTIDE SEQUENCE</scope>
    <source>
        <strain evidence="9">J.0256</strain>
    </source>
</reference>
<sequence>MNYQRQRNKIHVKKGDLVKVISGNYKGQTGVVIKTFKRKKQIIVKNINMKTKHIRPKQEGETGQIVRQEAPIASSNVMLYDADRKIASRYKKTKNSSGIYERRLIKLAKSIN</sequence>
<evidence type="ECO:0000256" key="3">
    <source>
        <dbReference type="ARBA" id="ARBA00022980"/>
    </source>
</evidence>
<dbReference type="AlphaFoldDB" id="A0A1G4NVY0"/>
<feature type="domain" description="KOW" evidence="8">
    <location>
        <begin position="11"/>
        <end position="38"/>
    </location>
</feature>
<keyword evidence="6" id="KW-0694">RNA-binding</keyword>
<dbReference type="InterPro" id="IPR005825">
    <property type="entry name" value="Ribosomal_uL24_CS"/>
</dbReference>
<dbReference type="GO" id="GO:0005840">
    <property type="term" value="C:ribosome"/>
    <property type="evidence" value="ECO:0007669"/>
    <property type="project" value="UniProtKB-KW"/>
</dbReference>
<comment type="function">
    <text evidence="1 6">One of two assembly initiator proteins, it binds directly to the 5'-end of the 23S rRNA, where it nucleates assembly of the 50S subunit.</text>
</comment>
<keyword evidence="3 6" id="KW-0689">Ribosomal protein</keyword>
<dbReference type="InterPro" id="IPR057264">
    <property type="entry name" value="Ribosomal_uL24_C"/>
</dbReference>
<dbReference type="HAMAP" id="MF_01326_B">
    <property type="entry name" value="Ribosomal_uL24_B"/>
    <property type="match status" value="1"/>
</dbReference>
<dbReference type="InterPro" id="IPR008991">
    <property type="entry name" value="Translation_prot_SH3-like_sf"/>
</dbReference>
<dbReference type="InterPro" id="IPR014722">
    <property type="entry name" value="Rib_uL2_dom2"/>
</dbReference>
<protein>
    <recommendedName>
        <fullName evidence="5 6">Large ribosomal subunit protein uL24c</fullName>
    </recommendedName>
</protein>
<proteinExistence type="inferred from homology"/>
<dbReference type="RefSeq" id="YP_009314574.1">
    <property type="nucleotide sequence ID" value="NC_031662.1"/>
</dbReference>
<comment type="subcellular location">
    <subcellularLocation>
        <location evidence="6">Plastid</location>
        <location evidence="6">Chloroplast</location>
    </subcellularLocation>
</comment>
<dbReference type="GO" id="GO:0006412">
    <property type="term" value="P:translation"/>
    <property type="evidence" value="ECO:0007669"/>
    <property type="project" value="UniProtKB-UniRule"/>
</dbReference>
<keyword evidence="6" id="KW-0699">rRNA-binding</keyword>
<dbReference type="InterPro" id="IPR005824">
    <property type="entry name" value="KOW"/>
</dbReference>
<dbReference type="SMART" id="SM00739">
    <property type="entry name" value="KOW"/>
    <property type="match status" value="1"/>
</dbReference>
<dbReference type="GeneID" id="30000861"/>
<evidence type="ECO:0000259" key="8">
    <source>
        <dbReference type="SMART" id="SM00739"/>
    </source>
</evidence>
<dbReference type="CDD" id="cd06089">
    <property type="entry name" value="KOW_RPL26"/>
    <property type="match status" value="1"/>
</dbReference>
<comment type="similarity">
    <text evidence="2 6 7">Belongs to the universal ribosomal protein uL24 family.</text>
</comment>